<dbReference type="InterPro" id="IPR036909">
    <property type="entry name" value="Cyt_c-like_dom_sf"/>
</dbReference>
<dbReference type="AlphaFoldDB" id="A0A1M5HDF2"/>
<dbReference type="GO" id="GO:0020037">
    <property type="term" value="F:heme binding"/>
    <property type="evidence" value="ECO:0007669"/>
    <property type="project" value="InterPro"/>
</dbReference>
<keyword evidence="7 8" id="KW-0408">Iron</keyword>
<dbReference type="GO" id="GO:0048038">
    <property type="term" value="F:quinone binding"/>
    <property type="evidence" value="ECO:0007669"/>
    <property type="project" value="InterPro"/>
</dbReference>
<evidence type="ECO:0000259" key="10">
    <source>
        <dbReference type="PROSITE" id="PS51007"/>
    </source>
</evidence>
<dbReference type="PANTHER" id="PTHR32303:SF4">
    <property type="entry name" value="QUINOPROTEIN GLUCOSE DEHYDROGENASE"/>
    <property type="match status" value="1"/>
</dbReference>
<dbReference type="GO" id="GO:0009055">
    <property type="term" value="F:electron transfer activity"/>
    <property type="evidence" value="ECO:0007669"/>
    <property type="project" value="InterPro"/>
</dbReference>
<evidence type="ECO:0000256" key="3">
    <source>
        <dbReference type="ARBA" id="ARBA00022617"/>
    </source>
</evidence>
<dbReference type="CDD" id="cd10280">
    <property type="entry name" value="PQQ_mGDH"/>
    <property type="match status" value="1"/>
</dbReference>
<dbReference type="GO" id="GO:0046872">
    <property type="term" value="F:metal ion binding"/>
    <property type="evidence" value="ECO:0007669"/>
    <property type="project" value="UniProtKB-KW"/>
</dbReference>
<protein>
    <submittedName>
        <fullName evidence="11">Quinoprotein glucose dehydrogenase</fullName>
    </submittedName>
</protein>
<dbReference type="SUPFAM" id="SSF46626">
    <property type="entry name" value="Cytochrome c"/>
    <property type="match status" value="1"/>
</dbReference>
<dbReference type="GO" id="GO:0016020">
    <property type="term" value="C:membrane"/>
    <property type="evidence" value="ECO:0007669"/>
    <property type="project" value="InterPro"/>
</dbReference>
<dbReference type="STRING" id="1302690.BUE76_13745"/>
<dbReference type="OrthoDB" id="9794322at2"/>
<dbReference type="PANTHER" id="PTHR32303">
    <property type="entry name" value="QUINOPROTEIN ALCOHOL DEHYDROGENASE (CYTOCHROME C)"/>
    <property type="match status" value="1"/>
</dbReference>
<dbReference type="InterPro" id="IPR017511">
    <property type="entry name" value="PQQ_mDH"/>
</dbReference>
<organism evidence="11 12">
    <name type="scientific">Cnuella takakiae</name>
    <dbReference type="NCBI Taxonomy" id="1302690"/>
    <lineage>
        <taxon>Bacteria</taxon>
        <taxon>Pseudomonadati</taxon>
        <taxon>Bacteroidota</taxon>
        <taxon>Chitinophagia</taxon>
        <taxon>Chitinophagales</taxon>
        <taxon>Chitinophagaceae</taxon>
        <taxon>Cnuella</taxon>
    </lineage>
</organism>
<comment type="similarity">
    <text evidence="2">Belongs to the bacterial PQQ dehydrogenase family.</text>
</comment>
<dbReference type="Gene3D" id="2.140.10.10">
    <property type="entry name" value="Quinoprotein alcohol dehydrogenase-like superfamily"/>
    <property type="match status" value="2"/>
</dbReference>
<keyword evidence="4 8" id="KW-0479">Metal-binding</keyword>
<evidence type="ECO:0000256" key="5">
    <source>
        <dbReference type="ARBA" id="ARBA00022729"/>
    </source>
</evidence>
<comment type="cofactor">
    <cofactor evidence="1">
        <name>pyrroloquinoline quinone</name>
        <dbReference type="ChEBI" id="CHEBI:58442"/>
    </cofactor>
</comment>
<dbReference type="InterPro" id="IPR011047">
    <property type="entry name" value="Quinoprotein_ADH-like_sf"/>
</dbReference>
<keyword evidence="12" id="KW-1185">Reference proteome</keyword>
<feature type="signal peptide" evidence="9">
    <location>
        <begin position="1"/>
        <end position="19"/>
    </location>
</feature>
<evidence type="ECO:0000256" key="4">
    <source>
        <dbReference type="ARBA" id="ARBA00022723"/>
    </source>
</evidence>
<dbReference type="InterPro" id="IPR009056">
    <property type="entry name" value="Cyt_c-like_dom"/>
</dbReference>
<keyword evidence="6" id="KW-0560">Oxidoreductase</keyword>
<evidence type="ECO:0000313" key="12">
    <source>
        <dbReference type="Proteomes" id="UP000184368"/>
    </source>
</evidence>
<dbReference type="PROSITE" id="PS51007">
    <property type="entry name" value="CYTC"/>
    <property type="match status" value="1"/>
</dbReference>
<accession>A0A1M5HDF2</accession>
<dbReference type="SMART" id="SM00564">
    <property type="entry name" value="PQQ"/>
    <property type="match status" value="4"/>
</dbReference>
<dbReference type="RefSeq" id="WP_073047078.1">
    <property type="nucleotide sequence ID" value="NZ_FQUO01000019.1"/>
</dbReference>
<keyword evidence="3 8" id="KW-0349">Heme</keyword>
<evidence type="ECO:0000256" key="7">
    <source>
        <dbReference type="ARBA" id="ARBA00023004"/>
    </source>
</evidence>
<feature type="domain" description="Cytochrome c" evidence="10">
    <location>
        <begin position="481"/>
        <end position="556"/>
    </location>
</feature>
<gene>
    <name evidence="11" type="ORF">SAMN05444008_11910</name>
</gene>
<evidence type="ECO:0000256" key="9">
    <source>
        <dbReference type="SAM" id="SignalP"/>
    </source>
</evidence>
<evidence type="ECO:0000256" key="8">
    <source>
        <dbReference type="PROSITE-ProRule" id="PRU00433"/>
    </source>
</evidence>
<dbReference type="EMBL" id="FQUO01000019">
    <property type="protein sequence ID" value="SHG13964.1"/>
    <property type="molecule type" value="Genomic_DNA"/>
</dbReference>
<dbReference type="Pfam" id="PF01011">
    <property type="entry name" value="PQQ"/>
    <property type="match status" value="2"/>
</dbReference>
<dbReference type="InterPro" id="IPR002372">
    <property type="entry name" value="PQQ_rpt_dom"/>
</dbReference>
<keyword evidence="5 9" id="KW-0732">Signal</keyword>
<feature type="chain" id="PRO_5012251575" evidence="9">
    <location>
        <begin position="20"/>
        <end position="717"/>
    </location>
</feature>
<dbReference type="GO" id="GO:0016614">
    <property type="term" value="F:oxidoreductase activity, acting on CH-OH group of donors"/>
    <property type="evidence" value="ECO:0007669"/>
    <property type="project" value="InterPro"/>
</dbReference>
<dbReference type="Proteomes" id="UP000184368">
    <property type="component" value="Unassembled WGS sequence"/>
</dbReference>
<evidence type="ECO:0000256" key="1">
    <source>
        <dbReference type="ARBA" id="ARBA00001931"/>
    </source>
</evidence>
<evidence type="ECO:0000256" key="6">
    <source>
        <dbReference type="ARBA" id="ARBA00023002"/>
    </source>
</evidence>
<dbReference type="InterPro" id="IPR018391">
    <property type="entry name" value="PQQ_b-propeller_rpt"/>
</dbReference>
<evidence type="ECO:0000313" key="11">
    <source>
        <dbReference type="EMBL" id="SHG13964.1"/>
    </source>
</evidence>
<evidence type="ECO:0000256" key="2">
    <source>
        <dbReference type="ARBA" id="ARBA00008156"/>
    </source>
</evidence>
<name>A0A1M5HDF2_9BACT</name>
<proteinExistence type="inferred from homology"/>
<dbReference type="SUPFAM" id="SSF50998">
    <property type="entry name" value="Quinoprotein alcohol dehydrogenase-like"/>
    <property type="match status" value="1"/>
</dbReference>
<reference evidence="11 12" key="1">
    <citation type="submission" date="2016-11" db="EMBL/GenBank/DDBJ databases">
        <authorList>
            <person name="Jaros S."/>
            <person name="Januszkiewicz K."/>
            <person name="Wedrychowicz H."/>
        </authorList>
    </citation>
    <scope>NUCLEOTIDE SEQUENCE [LARGE SCALE GENOMIC DNA]</scope>
    <source>
        <strain evidence="11 12">DSM 26897</strain>
    </source>
</reference>
<sequence length="717" mass="78527">MIKQFLPLAALAAFLVYKAEPFAGWNSYGGSKEKIQYSSLSQVDTNNVQNLEVAWTYRTGDMDTVNNSQIQCNPLVVDGVLYGTTPRMKLFALDAGTGKEIWSFDPYGEALEGNKGFFILNNSRGIAWWSDGERDKRLFYTAGSRLFCIDAKSGKPIGGFGEKGSIDLHQGLDRDVNGLFITATSPGMVYKDLIIMGSRVDEGAAAAPGHIRAFDVRTGKRRWIFHTIPQPGQPGYESWEDPQAYKYIGGANAWSGFSLDEKRGLVFCATGSASFDFYGGKRKGDNLYGNCILALDAATGKKAWHFQAVHHDVWDRDFPTPPILVTINKEGRKIEALAQVSKTGFVYVLDRTTGKPLFPIKETPVPNTSALAGEKLSATQPIPQWPKPFVRQQFTEKDINPLLSPASQAEVKKRLQAFKRGHIFEPPSEKGTIILPGYDGGAEWGGPAYDPETGNLYVNANEMAWVLTMVPIKGAGLKGETNLQAGKRLYQANCMSCHGTQLQGGGNFPSLVQAHRKYSEPQFVQLLQTGRRMMPSFARLSKKEQAALATYILQQKEKGSQPYAATKTSTADQYLKLPYNTTGYNKFLSKEGLPALSPPWGTLTAINLHTGVHVWRDTFGVHPAFADKGIKTGSENYGGPVVTKGGLLFIGATADGMFRVYHKRTGKLLREIKLPAPAFATPAIYEQGGKQYIVIACGGGKLNTKSGDYYVAFSLPG</sequence>